<comment type="similarity">
    <text evidence="3 15">Belongs to the homoserine dehydrogenase family.</text>
</comment>
<organism evidence="18 19">
    <name type="scientific">Bhargavaea beijingensis</name>
    <dbReference type="NCBI Taxonomy" id="426756"/>
    <lineage>
        <taxon>Bacteria</taxon>
        <taxon>Bacillati</taxon>
        <taxon>Bacillota</taxon>
        <taxon>Bacilli</taxon>
        <taxon>Bacillales</taxon>
        <taxon>Caryophanaceae</taxon>
        <taxon>Bhargavaea</taxon>
    </lineage>
</organism>
<feature type="domain" description="Homoserine dehydrogenase catalytic" evidence="16">
    <location>
        <begin position="136"/>
        <end position="313"/>
    </location>
</feature>
<dbReference type="InterPro" id="IPR005106">
    <property type="entry name" value="Asp/hSer_DH_NAD-bd"/>
</dbReference>
<dbReference type="GO" id="GO:0050661">
    <property type="term" value="F:NADP binding"/>
    <property type="evidence" value="ECO:0007669"/>
    <property type="project" value="InterPro"/>
</dbReference>
<accession>A0A1G6YUH3</accession>
<dbReference type="EMBL" id="FNAR01000002">
    <property type="protein sequence ID" value="SDD94164.1"/>
    <property type="molecule type" value="Genomic_DNA"/>
</dbReference>
<dbReference type="SUPFAM" id="SSF51735">
    <property type="entry name" value="NAD(P)-binding Rossmann-fold domains"/>
    <property type="match status" value="1"/>
</dbReference>
<evidence type="ECO:0000256" key="4">
    <source>
        <dbReference type="ARBA" id="ARBA00013213"/>
    </source>
</evidence>
<dbReference type="Gene3D" id="3.40.50.720">
    <property type="entry name" value="NAD(P)-binding Rossmann-like Domain"/>
    <property type="match status" value="1"/>
</dbReference>
<evidence type="ECO:0000313" key="18">
    <source>
        <dbReference type="EMBL" id="SDD94164.1"/>
    </source>
</evidence>
<keyword evidence="9" id="KW-0915">Sodium</keyword>
<comment type="catalytic activity">
    <reaction evidence="11">
        <text>L-homoserine + NADP(+) = L-aspartate 4-semialdehyde + NADPH + H(+)</text>
        <dbReference type="Rhea" id="RHEA:15761"/>
        <dbReference type="ChEBI" id="CHEBI:15378"/>
        <dbReference type="ChEBI" id="CHEBI:57476"/>
        <dbReference type="ChEBI" id="CHEBI:57783"/>
        <dbReference type="ChEBI" id="CHEBI:58349"/>
        <dbReference type="ChEBI" id="CHEBI:537519"/>
        <dbReference type="EC" id="1.1.1.3"/>
    </reaction>
    <physiologicalReaction direction="right-to-left" evidence="11">
        <dbReference type="Rhea" id="RHEA:15763"/>
    </physiologicalReaction>
</comment>
<dbReference type="GO" id="GO:0009088">
    <property type="term" value="P:threonine biosynthetic process"/>
    <property type="evidence" value="ECO:0007669"/>
    <property type="project" value="UniProtKB-UniPathway"/>
</dbReference>
<evidence type="ECO:0000256" key="15">
    <source>
        <dbReference type="RuleBase" id="RU004171"/>
    </source>
</evidence>
<evidence type="ECO:0000256" key="8">
    <source>
        <dbReference type="ARBA" id="ARBA00023002"/>
    </source>
</evidence>
<dbReference type="PIRSF" id="PIRSF036497">
    <property type="entry name" value="HDH_short"/>
    <property type="match status" value="1"/>
</dbReference>
<evidence type="ECO:0000256" key="13">
    <source>
        <dbReference type="PIRSR" id="PIRSR036497-2"/>
    </source>
</evidence>
<dbReference type="EC" id="1.1.1.3" evidence="4 14"/>
<reference evidence="18 19" key="1">
    <citation type="submission" date="2016-10" db="EMBL/GenBank/DDBJ databases">
        <authorList>
            <person name="de Groot N.N."/>
        </authorList>
    </citation>
    <scope>NUCLEOTIDE SEQUENCE [LARGE SCALE GENOMIC DNA]</scope>
    <source>
        <strain evidence="18 19">CGMCC 1.6762</strain>
    </source>
</reference>
<evidence type="ECO:0000256" key="11">
    <source>
        <dbReference type="ARBA" id="ARBA00048841"/>
    </source>
</evidence>
<dbReference type="GO" id="GO:0009086">
    <property type="term" value="P:methionine biosynthetic process"/>
    <property type="evidence" value="ECO:0007669"/>
    <property type="project" value="UniProtKB-KW"/>
</dbReference>
<evidence type="ECO:0000256" key="9">
    <source>
        <dbReference type="ARBA" id="ARBA00023053"/>
    </source>
</evidence>
<keyword evidence="10 14" id="KW-0486">Methionine biosynthesis</keyword>
<dbReference type="UniPathway" id="UPA00050">
    <property type="reaction ID" value="UER00063"/>
</dbReference>
<protein>
    <recommendedName>
        <fullName evidence="5 14">Homoserine dehydrogenase</fullName>
        <ecNumber evidence="4 14">1.1.1.3</ecNumber>
    </recommendedName>
</protein>
<dbReference type="InterPro" id="IPR001342">
    <property type="entry name" value="HDH_cat"/>
</dbReference>
<dbReference type="UniPathway" id="UPA00051">
    <property type="reaction ID" value="UER00465"/>
</dbReference>
<comment type="pathway">
    <text evidence="2 14">Amino-acid biosynthesis; L-methionine biosynthesis via de novo pathway; L-homoserine from L-aspartate: step 3/3.</text>
</comment>
<sequence length="331" mass="35339">MAPVKAAILGFGTVGQGIYTIVHERKQQLEKTIGTPIEIAAILVRDLDKTRPETPDVLITDRFEDILAIPDLKVVFEAIVGEEPARTYLEQAIAAGCHVVTANKVMYAKAARALERQAGEQGTGVGCEATVAGGVPVIKTIQNLNLANEVTGIQGILNGTSNFILTKMRKESCTFEDALKEAQALGYAEADPTNDVSGFDAFCKLMILSGLSFGEQPNWEDVPMEGIDSLSLEEVIDADRQGLRYRHIADVRRGEDGSIQASVGPVLIGPDHPLYGIDGVDNAVAIETAYAGTLTVIGPGAGMLPTASVMVEDAAVLLREHATFRELVTRP</sequence>
<dbReference type="PANTHER" id="PTHR43331">
    <property type="entry name" value="HOMOSERINE DEHYDROGENASE"/>
    <property type="match status" value="1"/>
</dbReference>
<dbReference type="GO" id="GO:0004412">
    <property type="term" value="F:homoserine dehydrogenase activity"/>
    <property type="evidence" value="ECO:0007669"/>
    <property type="project" value="UniProtKB-EC"/>
</dbReference>
<dbReference type="NCBIfam" id="NF004976">
    <property type="entry name" value="PRK06349.1"/>
    <property type="match status" value="1"/>
</dbReference>
<dbReference type="Pfam" id="PF03447">
    <property type="entry name" value="NAD_binding_3"/>
    <property type="match status" value="1"/>
</dbReference>
<dbReference type="STRING" id="426756.SAMN04488126_10295"/>
<evidence type="ECO:0000256" key="6">
    <source>
        <dbReference type="ARBA" id="ARBA00022605"/>
    </source>
</evidence>
<keyword evidence="8 14" id="KW-0560">Oxidoreductase</keyword>
<evidence type="ECO:0000256" key="10">
    <source>
        <dbReference type="ARBA" id="ARBA00023167"/>
    </source>
</evidence>
<dbReference type="Proteomes" id="UP000198823">
    <property type="component" value="Unassembled WGS sequence"/>
</dbReference>
<comment type="pathway">
    <text evidence="1 14">Amino-acid biosynthesis; L-threonine biosynthesis; L-threonine from L-aspartate: step 3/5.</text>
</comment>
<evidence type="ECO:0000256" key="5">
    <source>
        <dbReference type="ARBA" id="ARBA00013376"/>
    </source>
</evidence>
<evidence type="ECO:0000259" key="17">
    <source>
        <dbReference type="Pfam" id="PF03447"/>
    </source>
</evidence>
<name>A0A1G6YUH3_9BACL</name>
<evidence type="ECO:0000256" key="3">
    <source>
        <dbReference type="ARBA" id="ARBA00006753"/>
    </source>
</evidence>
<dbReference type="OrthoDB" id="9808167at2"/>
<dbReference type="Pfam" id="PF00742">
    <property type="entry name" value="Homoserine_dh"/>
    <property type="match status" value="1"/>
</dbReference>
<evidence type="ECO:0000313" key="19">
    <source>
        <dbReference type="Proteomes" id="UP000198823"/>
    </source>
</evidence>
<evidence type="ECO:0000256" key="1">
    <source>
        <dbReference type="ARBA" id="ARBA00005056"/>
    </source>
</evidence>
<feature type="binding site" evidence="13">
    <location>
        <begin position="10"/>
        <end position="15"/>
    </location>
    <ligand>
        <name>NADP(+)</name>
        <dbReference type="ChEBI" id="CHEBI:58349"/>
    </ligand>
</feature>
<feature type="domain" description="Aspartate/homoserine dehydrogenase NAD-binding" evidence="17">
    <location>
        <begin position="10"/>
        <end position="122"/>
    </location>
</feature>
<dbReference type="InterPro" id="IPR036291">
    <property type="entry name" value="NAD(P)-bd_dom_sf"/>
</dbReference>
<dbReference type="InterPro" id="IPR022697">
    <property type="entry name" value="HDH_short"/>
</dbReference>
<evidence type="ECO:0000259" key="16">
    <source>
        <dbReference type="Pfam" id="PF00742"/>
    </source>
</evidence>
<evidence type="ECO:0000256" key="7">
    <source>
        <dbReference type="ARBA" id="ARBA00022697"/>
    </source>
</evidence>
<dbReference type="PROSITE" id="PS01042">
    <property type="entry name" value="HOMOSER_DHGENASE"/>
    <property type="match status" value="1"/>
</dbReference>
<keyword evidence="7 14" id="KW-0791">Threonine biosynthesis</keyword>
<evidence type="ECO:0000256" key="12">
    <source>
        <dbReference type="PIRSR" id="PIRSR036497-1"/>
    </source>
</evidence>
<dbReference type="Gene3D" id="3.30.360.10">
    <property type="entry name" value="Dihydrodipicolinate Reductase, domain 2"/>
    <property type="match status" value="1"/>
</dbReference>
<feature type="active site" description="Proton donor" evidence="12">
    <location>
        <position position="204"/>
    </location>
</feature>
<proteinExistence type="inferred from homology"/>
<keyword evidence="6 14" id="KW-0028">Amino-acid biosynthesis</keyword>
<dbReference type="AlphaFoldDB" id="A0A1G6YUH3"/>
<dbReference type="SUPFAM" id="SSF55347">
    <property type="entry name" value="Glyceraldehyde-3-phosphate dehydrogenase-like, C-terminal domain"/>
    <property type="match status" value="1"/>
</dbReference>
<dbReference type="PANTHER" id="PTHR43331:SF1">
    <property type="entry name" value="HOMOSERINE DEHYDROGENASE"/>
    <property type="match status" value="1"/>
</dbReference>
<dbReference type="RefSeq" id="WP_092094160.1">
    <property type="nucleotide sequence ID" value="NZ_FNAR01000002.1"/>
</dbReference>
<dbReference type="FunFam" id="3.30.360.10:FF:000005">
    <property type="entry name" value="Homoserine dehydrogenase"/>
    <property type="match status" value="1"/>
</dbReference>
<keyword evidence="13 14" id="KW-0521">NADP</keyword>
<evidence type="ECO:0000256" key="14">
    <source>
        <dbReference type="RuleBase" id="RU000579"/>
    </source>
</evidence>
<feature type="binding site" evidence="13">
    <location>
        <position position="189"/>
    </location>
    <ligand>
        <name>L-homoserine</name>
        <dbReference type="ChEBI" id="CHEBI:57476"/>
    </ligand>
</feature>
<feature type="binding site" evidence="13">
    <location>
        <position position="104"/>
    </location>
    <ligand>
        <name>NADPH</name>
        <dbReference type="ChEBI" id="CHEBI:57783"/>
    </ligand>
</feature>
<evidence type="ECO:0000256" key="2">
    <source>
        <dbReference type="ARBA" id="ARBA00005062"/>
    </source>
</evidence>
<dbReference type="InterPro" id="IPR019811">
    <property type="entry name" value="HDH_CS"/>
</dbReference>
<gene>
    <name evidence="18" type="ORF">SAMN04488126_10295</name>
</gene>